<dbReference type="Gene3D" id="2.160.10.10">
    <property type="entry name" value="Hexapeptide repeat proteins"/>
    <property type="match status" value="1"/>
</dbReference>
<proteinExistence type="inferred from homology"/>
<dbReference type="RefSeq" id="WP_316436936.1">
    <property type="nucleotide sequence ID" value="NZ_CP053587.1"/>
</dbReference>
<dbReference type="CDD" id="cd05825">
    <property type="entry name" value="LbH_wcaF_like"/>
    <property type="match status" value="1"/>
</dbReference>
<gene>
    <name evidence="4" type="primary">wcaF</name>
    <name evidence="4" type="ORF">HJG54_30815</name>
</gene>
<organism evidence="4">
    <name type="scientific">Leptolyngbya sp. NK1-12</name>
    <dbReference type="NCBI Taxonomy" id="2547451"/>
    <lineage>
        <taxon>Bacteria</taxon>
        <taxon>Bacillati</taxon>
        <taxon>Cyanobacteriota</taxon>
        <taxon>Cyanophyceae</taxon>
        <taxon>Leptolyngbyales</taxon>
        <taxon>Leptolyngbyaceae</taxon>
        <taxon>Leptolyngbya group</taxon>
        <taxon>Leptolyngbya</taxon>
    </lineage>
</organism>
<dbReference type="GO" id="GO:0005829">
    <property type="term" value="C:cytosol"/>
    <property type="evidence" value="ECO:0007669"/>
    <property type="project" value="TreeGrafter"/>
</dbReference>
<protein>
    <submittedName>
        <fullName evidence="4">Colanic acid biosynthesis acetyltransferase WcaF</fullName>
    </submittedName>
</protein>
<dbReference type="PANTHER" id="PTHR23416:SF23">
    <property type="entry name" value="ACETYLTRANSFERASE C18B11.09C-RELATED"/>
    <property type="match status" value="1"/>
</dbReference>
<evidence type="ECO:0000313" key="4">
    <source>
        <dbReference type="EMBL" id="WNZ27283.1"/>
    </source>
</evidence>
<dbReference type="InterPro" id="IPR051159">
    <property type="entry name" value="Hexapeptide_acetyltransf"/>
</dbReference>
<keyword evidence="3" id="KW-0472">Membrane</keyword>
<accession>A0AA96WKU9</accession>
<dbReference type="PANTHER" id="PTHR23416">
    <property type="entry name" value="SIALIC ACID SYNTHASE-RELATED"/>
    <property type="match status" value="1"/>
</dbReference>
<sequence>MRLDQYSLGSYTPGAPYWKQMLWYFVGSLLVQSYYLPFSGFKVWLLRRFGAQIGRGVRIKPGVRVKFPWRLTLGDYVWIGENAWLDNLAEITIESHVCISQDVYLCTGNHDWNHPSFALRTATIYIQQGSWLAARSVVGPGVTIGRGAILALGSVTGRSLEPMTIYAGNPAQPLKMRQQISQTPSSVAK</sequence>
<keyword evidence="3" id="KW-1133">Transmembrane helix</keyword>
<name>A0AA96WKU9_9CYAN</name>
<dbReference type="GO" id="GO:0031470">
    <property type="term" value="C:carboxysome"/>
    <property type="evidence" value="ECO:0007669"/>
    <property type="project" value="UniProtKB-ARBA"/>
</dbReference>
<dbReference type="EMBL" id="CP053587">
    <property type="protein sequence ID" value="WNZ27283.1"/>
    <property type="molecule type" value="Genomic_DNA"/>
</dbReference>
<keyword evidence="2" id="KW-0808">Transferase</keyword>
<evidence type="ECO:0000256" key="2">
    <source>
        <dbReference type="ARBA" id="ARBA00022679"/>
    </source>
</evidence>
<evidence type="ECO:0000256" key="3">
    <source>
        <dbReference type="SAM" id="Phobius"/>
    </source>
</evidence>
<dbReference type="NCBIfam" id="NF007797">
    <property type="entry name" value="PRK10502.1"/>
    <property type="match status" value="1"/>
</dbReference>
<reference evidence="4" key="1">
    <citation type="submission" date="2020-05" db="EMBL/GenBank/DDBJ databases">
        <authorList>
            <person name="Zhu T."/>
            <person name="Keshari N."/>
            <person name="Lu X."/>
        </authorList>
    </citation>
    <scope>NUCLEOTIDE SEQUENCE</scope>
    <source>
        <strain evidence="4">NK1-12</strain>
    </source>
</reference>
<dbReference type="AlphaFoldDB" id="A0AA96WKU9"/>
<dbReference type="InterPro" id="IPR011004">
    <property type="entry name" value="Trimer_LpxA-like_sf"/>
</dbReference>
<dbReference type="GO" id="GO:0043886">
    <property type="term" value="F:structural constituent of carboxysome shell"/>
    <property type="evidence" value="ECO:0007669"/>
    <property type="project" value="UniProtKB-ARBA"/>
</dbReference>
<comment type="similarity">
    <text evidence="1">Belongs to the transferase hexapeptide repeat family.</text>
</comment>
<evidence type="ECO:0000256" key="1">
    <source>
        <dbReference type="ARBA" id="ARBA00007274"/>
    </source>
</evidence>
<feature type="transmembrane region" description="Helical" evidence="3">
    <location>
        <begin position="20"/>
        <end position="38"/>
    </location>
</feature>
<dbReference type="GO" id="GO:0008374">
    <property type="term" value="F:O-acyltransferase activity"/>
    <property type="evidence" value="ECO:0007669"/>
    <property type="project" value="TreeGrafter"/>
</dbReference>
<keyword evidence="3" id="KW-0812">Transmembrane</keyword>
<dbReference type="SUPFAM" id="SSF51161">
    <property type="entry name" value="Trimeric LpxA-like enzymes"/>
    <property type="match status" value="1"/>
</dbReference>